<accession>A0ABT1I1L7</accession>
<protein>
    <submittedName>
        <fullName evidence="6">Helix-turn-helix domain-containing protein</fullName>
    </submittedName>
</protein>
<dbReference type="Proteomes" id="UP001205311">
    <property type="component" value="Unassembled WGS sequence"/>
</dbReference>
<dbReference type="Gene3D" id="1.10.10.10">
    <property type="entry name" value="Winged helix-like DNA-binding domain superfamily/Winged helix DNA-binding domain"/>
    <property type="match status" value="1"/>
</dbReference>
<dbReference type="PANTHER" id="PTHR43132">
    <property type="entry name" value="ARSENICAL RESISTANCE OPERON REPRESSOR ARSR-RELATED"/>
    <property type="match status" value="1"/>
</dbReference>
<feature type="domain" description="HTH arsR-type" evidence="5">
    <location>
        <begin position="217"/>
        <end position="288"/>
    </location>
</feature>
<evidence type="ECO:0000256" key="2">
    <source>
        <dbReference type="ARBA" id="ARBA00023125"/>
    </source>
</evidence>
<dbReference type="InterPro" id="IPR001845">
    <property type="entry name" value="HTH_ArsR_DNA-bd_dom"/>
</dbReference>
<dbReference type="SMART" id="SM00418">
    <property type="entry name" value="HTH_ARSR"/>
    <property type="match status" value="1"/>
</dbReference>
<dbReference type="InterPro" id="IPR051011">
    <property type="entry name" value="Metal_resp_trans_reg"/>
</dbReference>
<keyword evidence="2" id="KW-0238">DNA-binding</keyword>
<dbReference type="PANTHER" id="PTHR43132:SF8">
    <property type="entry name" value="HTH-TYPE TRANSCRIPTIONAL REGULATOR KMTR"/>
    <property type="match status" value="1"/>
</dbReference>
<evidence type="ECO:0000259" key="5">
    <source>
        <dbReference type="SMART" id="SM00418"/>
    </source>
</evidence>
<evidence type="ECO:0000256" key="1">
    <source>
        <dbReference type="ARBA" id="ARBA00023015"/>
    </source>
</evidence>
<proteinExistence type="predicted"/>
<feature type="region of interest" description="Disordered" evidence="4">
    <location>
        <begin position="286"/>
        <end position="307"/>
    </location>
</feature>
<dbReference type="RefSeq" id="WP_253672743.1">
    <property type="nucleotide sequence ID" value="NZ_JAMTCP010000046.1"/>
</dbReference>
<dbReference type="CDD" id="cd00090">
    <property type="entry name" value="HTH_ARSR"/>
    <property type="match status" value="1"/>
</dbReference>
<dbReference type="SUPFAM" id="SSF46785">
    <property type="entry name" value="Winged helix' DNA-binding domain"/>
    <property type="match status" value="1"/>
</dbReference>
<dbReference type="InterPro" id="IPR011991">
    <property type="entry name" value="ArsR-like_HTH"/>
</dbReference>
<keyword evidence="1" id="KW-0805">Transcription regulation</keyword>
<dbReference type="InterPro" id="IPR036388">
    <property type="entry name" value="WH-like_DNA-bd_sf"/>
</dbReference>
<evidence type="ECO:0000313" key="6">
    <source>
        <dbReference type="EMBL" id="MCP2261687.1"/>
    </source>
</evidence>
<dbReference type="EMBL" id="JAMTCP010000046">
    <property type="protein sequence ID" value="MCP2261687.1"/>
    <property type="molecule type" value="Genomic_DNA"/>
</dbReference>
<keyword evidence="3" id="KW-0804">Transcription</keyword>
<evidence type="ECO:0000313" key="7">
    <source>
        <dbReference type="Proteomes" id="UP001205311"/>
    </source>
</evidence>
<keyword evidence="7" id="KW-1185">Reference proteome</keyword>
<organism evidence="6 7">
    <name type="scientific">Streptoalloteichus tenebrarius (strain ATCC 17920 / DSM 40477 / JCM 4838 / CBS 697.72 / NBRC 16177 / NCIMB 11028 / NRRL B-12390 / A12253. 1 / ISP 5477)</name>
    <name type="common">Streptomyces tenebrarius</name>
    <dbReference type="NCBI Taxonomy" id="1933"/>
    <lineage>
        <taxon>Bacteria</taxon>
        <taxon>Bacillati</taxon>
        <taxon>Actinomycetota</taxon>
        <taxon>Actinomycetes</taxon>
        <taxon>Pseudonocardiales</taxon>
        <taxon>Pseudonocardiaceae</taxon>
        <taxon>Streptoalloteichus</taxon>
    </lineage>
</organism>
<name>A0ABT1I1L7_STRSD</name>
<comment type="caution">
    <text evidence="6">The sequence shown here is derived from an EMBL/GenBank/DDBJ whole genome shotgun (WGS) entry which is preliminary data.</text>
</comment>
<reference evidence="6 7" key="1">
    <citation type="submission" date="2022-06" db="EMBL/GenBank/DDBJ databases">
        <title>Genomic Encyclopedia of Archaeal and Bacterial Type Strains, Phase II (KMG-II): from individual species to whole genera.</title>
        <authorList>
            <person name="Goeker M."/>
        </authorList>
    </citation>
    <scope>NUCLEOTIDE SEQUENCE [LARGE SCALE GENOMIC DNA]</scope>
    <source>
        <strain evidence="6 7">DSM 40477</strain>
    </source>
</reference>
<gene>
    <name evidence="6" type="ORF">LX15_005413</name>
</gene>
<sequence>MLRIIVGPADLRRIRLVREADSLVETVLSLRRESDERSPRCLRWQRATFPDLPVAEVLSGTSWDLVIDRAAAVGTGSCPGLESRLSRLRGVADHSPLLASAIVHWWHTVVSPDWAGITTAVAGELAAQAALSATAGATSVLGRTHRSARWSFPVLEIESPRETEWRLRGRGMLLMPTAAPVGEVILTGARGGVPVLIYPVDLAAERPHGNQGDGASALARLLGRTRATVLESIGSGCSTTVLAGRIGMSLASASQHVAVLRGAGLVTTTRVGASVRHTLSPLGEELLESSRRPSTSDNEDVCQGTRG</sequence>
<dbReference type="InterPro" id="IPR036390">
    <property type="entry name" value="WH_DNA-bd_sf"/>
</dbReference>
<evidence type="ECO:0000256" key="4">
    <source>
        <dbReference type="SAM" id="MobiDB-lite"/>
    </source>
</evidence>
<evidence type="ECO:0000256" key="3">
    <source>
        <dbReference type="ARBA" id="ARBA00023163"/>
    </source>
</evidence>